<gene>
    <name evidence="2" type="ORF">FKY71_09190</name>
</gene>
<dbReference type="InterPro" id="IPR036249">
    <property type="entry name" value="Thioredoxin-like_sf"/>
</dbReference>
<comment type="caution">
    <text evidence="2">The sequence shown here is derived from an EMBL/GenBank/DDBJ whole genome shotgun (WGS) entry which is preliminary data.</text>
</comment>
<name>A0A540VRD5_9GAMM</name>
<sequence>MMRLFYAPTSPYVKKVLAVAIEAGVEDRIELVSHDTTSEDPDLRRLNPLQRIPTLECEDGRVVFDSPVICEYLDHLGNADLFPPTGDSRWRALVDQALGDGIVDACQIWRKELQRPFSMRMDTILARQQRAVVCALESLELVCRNWHRERADIGTLAVGTALDYLDLRFPQFCWRDHHPLLASWYEAFSGRASMTGTRLRTAEDGPGTFVLYQQRGRHVE</sequence>
<dbReference type="SUPFAM" id="SSF52833">
    <property type="entry name" value="Thioredoxin-like"/>
    <property type="match status" value="1"/>
</dbReference>
<dbReference type="Proteomes" id="UP000315400">
    <property type="component" value="Unassembled WGS sequence"/>
</dbReference>
<dbReference type="GO" id="GO:0016740">
    <property type="term" value="F:transferase activity"/>
    <property type="evidence" value="ECO:0007669"/>
    <property type="project" value="UniProtKB-KW"/>
</dbReference>
<dbReference type="InterPro" id="IPR050983">
    <property type="entry name" value="GST_Omega/HSP26"/>
</dbReference>
<dbReference type="Gene3D" id="3.40.30.10">
    <property type="entry name" value="Glutaredoxin"/>
    <property type="match status" value="1"/>
</dbReference>
<dbReference type="CDD" id="cd03049">
    <property type="entry name" value="GST_N_3"/>
    <property type="match status" value="1"/>
</dbReference>
<proteinExistence type="predicted"/>
<evidence type="ECO:0000313" key="3">
    <source>
        <dbReference type="Proteomes" id="UP000315400"/>
    </source>
</evidence>
<organism evidence="2 3">
    <name type="scientific">Spiribacter salinus</name>
    <dbReference type="NCBI Taxonomy" id="1335746"/>
    <lineage>
        <taxon>Bacteria</taxon>
        <taxon>Pseudomonadati</taxon>
        <taxon>Pseudomonadota</taxon>
        <taxon>Gammaproteobacteria</taxon>
        <taxon>Chromatiales</taxon>
        <taxon>Ectothiorhodospiraceae</taxon>
        <taxon>Spiribacter</taxon>
    </lineage>
</organism>
<dbReference type="PANTHER" id="PTHR43968:SF6">
    <property type="entry name" value="GLUTATHIONE S-TRANSFERASE OMEGA"/>
    <property type="match status" value="1"/>
</dbReference>
<accession>A0A540VRD5</accession>
<dbReference type="Gene3D" id="1.20.1050.10">
    <property type="match status" value="1"/>
</dbReference>
<dbReference type="GO" id="GO:0005737">
    <property type="term" value="C:cytoplasm"/>
    <property type="evidence" value="ECO:0007669"/>
    <property type="project" value="TreeGrafter"/>
</dbReference>
<evidence type="ECO:0000313" key="2">
    <source>
        <dbReference type="EMBL" id="TQE99327.1"/>
    </source>
</evidence>
<dbReference type="Pfam" id="PF13409">
    <property type="entry name" value="GST_N_2"/>
    <property type="match status" value="1"/>
</dbReference>
<dbReference type="InterPro" id="IPR036282">
    <property type="entry name" value="Glutathione-S-Trfase_C_sf"/>
</dbReference>
<reference evidence="2 3" key="1">
    <citation type="submission" date="2019-06" db="EMBL/GenBank/DDBJ databases">
        <title>Metagenome assembled Genome of Spiribacter salinus SL48-SHIP from the microbial mat of Salt Lake 48 (Novosibirsk region, Russia).</title>
        <authorList>
            <person name="Shipova A."/>
            <person name="Rozanov A.S."/>
            <person name="Bryanskaya A.V."/>
            <person name="Peltek S.E."/>
        </authorList>
    </citation>
    <scope>NUCLEOTIDE SEQUENCE [LARGE SCALE GENOMIC DNA]</scope>
    <source>
        <strain evidence="2">SL48-SHIP-2</strain>
    </source>
</reference>
<keyword evidence="2" id="KW-0808">Transferase</keyword>
<dbReference type="AlphaFoldDB" id="A0A540VRD5"/>
<dbReference type="PROSITE" id="PS50404">
    <property type="entry name" value="GST_NTER"/>
    <property type="match status" value="1"/>
</dbReference>
<dbReference type="EMBL" id="VIFK01000071">
    <property type="protein sequence ID" value="TQE99327.1"/>
    <property type="molecule type" value="Genomic_DNA"/>
</dbReference>
<dbReference type="SUPFAM" id="SSF47616">
    <property type="entry name" value="GST C-terminal domain-like"/>
    <property type="match status" value="1"/>
</dbReference>
<dbReference type="InterPro" id="IPR004045">
    <property type="entry name" value="Glutathione_S-Trfase_N"/>
</dbReference>
<dbReference type="PANTHER" id="PTHR43968">
    <property type="match status" value="1"/>
</dbReference>
<feature type="domain" description="GST N-terminal" evidence="1">
    <location>
        <begin position="1"/>
        <end position="81"/>
    </location>
</feature>
<evidence type="ECO:0000259" key="1">
    <source>
        <dbReference type="PROSITE" id="PS50404"/>
    </source>
</evidence>
<protein>
    <submittedName>
        <fullName evidence="2">Glutathione S-transferase</fullName>
    </submittedName>
</protein>